<reference evidence="2 3" key="1">
    <citation type="submission" date="2022-06" db="EMBL/GenBank/DDBJ databases">
        <title>Whole-genome of Asaia lannensis strain LMG 27011T.</title>
        <authorList>
            <person name="Sombolestani A."/>
        </authorList>
    </citation>
    <scope>NUCLEOTIDE SEQUENCE [LARGE SCALE GENOMIC DNA]</scope>
    <source>
        <strain evidence="2 3">NBRC 102526</strain>
    </source>
</reference>
<keyword evidence="3" id="KW-1185">Reference proteome</keyword>
<evidence type="ECO:0000313" key="2">
    <source>
        <dbReference type="EMBL" id="MCO6160210.1"/>
    </source>
</evidence>
<organism evidence="2 3">
    <name type="scientific">Asaia lannensis NBRC 102526</name>
    <dbReference type="NCBI Taxonomy" id="1307926"/>
    <lineage>
        <taxon>Bacteria</taxon>
        <taxon>Pseudomonadati</taxon>
        <taxon>Pseudomonadota</taxon>
        <taxon>Alphaproteobacteria</taxon>
        <taxon>Acetobacterales</taxon>
        <taxon>Acetobacteraceae</taxon>
        <taxon>Asaia</taxon>
    </lineage>
</organism>
<feature type="transmembrane region" description="Helical" evidence="1">
    <location>
        <begin position="128"/>
        <end position="147"/>
    </location>
</feature>
<evidence type="ECO:0000256" key="1">
    <source>
        <dbReference type="SAM" id="Phobius"/>
    </source>
</evidence>
<dbReference type="Proteomes" id="UP001523401">
    <property type="component" value="Unassembled WGS sequence"/>
</dbReference>
<protein>
    <recommendedName>
        <fullName evidence="4">DNA-binding protein</fullName>
    </recommendedName>
</protein>
<comment type="caution">
    <text evidence="2">The sequence shown here is derived from an EMBL/GenBank/DDBJ whole genome shotgun (WGS) entry which is preliminary data.</text>
</comment>
<dbReference type="EMBL" id="JAMXQU010000006">
    <property type="protein sequence ID" value="MCO6160210.1"/>
    <property type="molecule type" value="Genomic_DNA"/>
</dbReference>
<proteinExistence type="predicted"/>
<accession>A0ABT1CH77</accession>
<evidence type="ECO:0008006" key="4">
    <source>
        <dbReference type="Google" id="ProtNLM"/>
    </source>
</evidence>
<keyword evidence="1" id="KW-1133">Transmembrane helix</keyword>
<keyword evidence="1" id="KW-0472">Membrane</keyword>
<evidence type="ECO:0000313" key="3">
    <source>
        <dbReference type="Proteomes" id="UP001523401"/>
    </source>
</evidence>
<keyword evidence="1" id="KW-0812">Transmembrane</keyword>
<dbReference type="RefSeq" id="WP_222546323.1">
    <property type="nucleotide sequence ID" value="NZ_BAPW01000003.1"/>
</dbReference>
<name>A0ABT1CH77_9PROT</name>
<sequence>MDRPDEAGTGAVIRVMPRQELLDPVQSAAFLGLTPGLFRALRLFRCGPAMLKIRSRPFFRRSELERLRMEWCKAVRVRGEDRLAALSHDEVDDNERGQRMDWQKKNTAGSELDPLMRLLALRAIRHRIVVSIFWMMAIVGGAICLTLY</sequence>
<gene>
    <name evidence="2" type="ORF">NF685_09230</name>
</gene>